<dbReference type="Pfam" id="PF01344">
    <property type="entry name" value="Kelch_1"/>
    <property type="match status" value="1"/>
</dbReference>
<organism evidence="2 3">
    <name type="scientific">Pocillopora damicornis</name>
    <name type="common">Cauliflower coral</name>
    <name type="synonym">Millepora damicornis</name>
    <dbReference type="NCBI Taxonomy" id="46731"/>
    <lineage>
        <taxon>Eukaryota</taxon>
        <taxon>Metazoa</taxon>
        <taxon>Cnidaria</taxon>
        <taxon>Anthozoa</taxon>
        <taxon>Hexacorallia</taxon>
        <taxon>Scleractinia</taxon>
        <taxon>Astrocoeniina</taxon>
        <taxon>Pocilloporidae</taxon>
        <taxon>Pocillopora</taxon>
    </lineage>
</organism>
<dbReference type="Proteomes" id="UP000275408">
    <property type="component" value="Unassembled WGS sequence"/>
</dbReference>
<keyword evidence="3" id="KW-1185">Reference proteome</keyword>
<gene>
    <name evidence="2" type="ORF">pdam_00004841</name>
</gene>
<dbReference type="InterPro" id="IPR006652">
    <property type="entry name" value="Kelch_1"/>
</dbReference>
<dbReference type="InterPro" id="IPR015915">
    <property type="entry name" value="Kelch-typ_b-propeller"/>
</dbReference>
<dbReference type="AlphaFoldDB" id="A0A3M6U986"/>
<reference evidence="2 3" key="1">
    <citation type="journal article" date="2018" name="Sci. Rep.">
        <title>Comparative analysis of the Pocillopora damicornis genome highlights role of immune system in coral evolution.</title>
        <authorList>
            <person name="Cunning R."/>
            <person name="Bay R.A."/>
            <person name="Gillette P."/>
            <person name="Baker A.C."/>
            <person name="Traylor-Knowles N."/>
        </authorList>
    </citation>
    <scope>NUCLEOTIDE SEQUENCE [LARGE SCALE GENOMIC DNA]</scope>
    <source>
        <strain evidence="2">RSMAS</strain>
        <tissue evidence="2">Whole animal</tissue>
    </source>
</reference>
<dbReference type="SUPFAM" id="SSF117281">
    <property type="entry name" value="Kelch motif"/>
    <property type="match status" value="1"/>
</dbReference>
<evidence type="ECO:0000313" key="3">
    <source>
        <dbReference type="Proteomes" id="UP000275408"/>
    </source>
</evidence>
<keyword evidence="1" id="KW-0880">Kelch repeat</keyword>
<protein>
    <submittedName>
        <fullName evidence="2">Uncharacterized protein</fullName>
    </submittedName>
</protein>
<sequence length="77" mass="8505">MDGDKEYQWNLLIAEHNALLLEELVFFIADCNDEHYLNSAGCYNPSTGQWAKISNMSDVLRSAAAVAVGIIDLETDA</sequence>
<accession>A0A3M6U986</accession>
<proteinExistence type="predicted"/>
<dbReference type="EMBL" id="RCHS01002005">
    <property type="protein sequence ID" value="RMX50227.1"/>
    <property type="molecule type" value="Genomic_DNA"/>
</dbReference>
<name>A0A3M6U986_POCDA</name>
<comment type="caution">
    <text evidence="2">The sequence shown here is derived from an EMBL/GenBank/DDBJ whole genome shotgun (WGS) entry which is preliminary data.</text>
</comment>
<evidence type="ECO:0000313" key="2">
    <source>
        <dbReference type="EMBL" id="RMX50227.1"/>
    </source>
</evidence>
<evidence type="ECO:0000256" key="1">
    <source>
        <dbReference type="ARBA" id="ARBA00022441"/>
    </source>
</evidence>
<dbReference type="Gene3D" id="2.120.10.80">
    <property type="entry name" value="Kelch-type beta propeller"/>
    <property type="match status" value="1"/>
</dbReference>